<keyword evidence="9 10" id="KW-0472">Membrane</keyword>
<keyword evidence="13" id="KW-1185">Reference proteome</keyword>
<evidence type="ECO:0000256" key="5">
    <source>
        <dbReference type="ARBA" id="ARBA00022531"/>
    </source>
</evidence>
<name>A0A5B8MCN4_9CHLO</name>
<dbReference type="EMBL" id="HBHL01002640">
    <property type="protein sequence ID" value="CAD9712746.1"/>
    <property type="molecule type" value="Transcribed_RNA"/>
</dbReference>
<evidence type="ECO:0000256" key="8">
    <source>
        <dbReference type="ARBA" id="ARBA00022836"/>
    </source>
</evidence>
<comment type="similarity">
    <text evidence="3">Belongs to the PsaG/PsaK family.</text>
</comment>
<proteinExistence type="inferred from homology"/>
<evidence type="ECO:0000256" key="4">
    <source>
        <dbReference type="ARBA" id="ARBA00022528"/>
    </source>
</evidence>
<dbReference type="AlphaFoldDB" id="A0A5B8MCN4"/>
<evidence type="ECO:0000256" key="6">
    <source>
        <dbReference type="ARBA" id="ARBA00022640"/>
    </source>
</evidence>
<dbReference type="EMBL" id="CP031034">
    <property type="protein sequence ID" value="QDZ18256.1"/>
    <property type="molecule type" value="Genomic_DNA"/>
</dbReference>
<dbReference type="STRING" id="1764295.A0A5B8MCN4"/>
<evidence type="ECO:0000256" key="7">
    <source>
        <dbReference type="ARBA" id="ARBA00022692"/>
    </source>
</evidence>
<dbReference type="GO" id="GO:0009507">
    <property type="term" value="C:chloroplast"/>
    <property type="evidence" value="ECO:0007669"/>
    <property type="project" value="UniProtKB-SubCell"/>
</dbReference>
<keyword evidence="7 10" id="KW-0812">Transmembrane</keyword>
<sequence>MSMNAGSRVCLGSKNAVATRPRVTVPARSLAPRARIAANKMIRCDWLSEHLNSGGFIGSQTNIAVCTGTAIMLFAVRNGWAPSTSQNSKLEKGLGLEDSGSDMLSGDPMGMTFVDVLAAGSFGHILAAGMLLGLHNMGK</sequence>
<evidence type="ECO:0000313" key="13">
    <source>
        <dbReference type="Proteomes" id="UP000316726"/>
    </source>
</evidence>
<evidence type="ECO:0000256" key="2">
    <source>
        <dbReference type="ARBA" id="ARBA00004229"/>
    </source>
</evidence>
<protein>
    <submittedName>
        <fullName evidence="12">Subunit psaK of photosystem I reaction center</fullName>
    </submittedName>
</protein>
<gene>
    <name evidence="12" type="ORF">A3770_01p07740</name>
    <name evidence="11" type="ORF">CPRI1469_LOCUS1595</name>
</gene>
<evidence type="ECO:0000256" key="3">
    <source>
        <dbReference type="ARBA" id="ARBA00006458"/>
    </source>
</evidence>
<evidence type="ECO:0000256" key="1">
    <source>
        <dbReference type="ARBA" id="ARBA00004141"/>
    </source>
</evidence>
<keyword evidence="5" id="KW-0602">Photosynthesis</keyword>
<comment type="subcellular location">
    <subcellularLocation>
        <location evidence="1">Membrane</location>
        <topology evidence="1">Multi-pass membrane protein</topology>
    </subcellularLocation>
    <subcellularLocation>
        <location evidence="2">Plastid</location>
        <location evidence="2">Chloroplast</location>
    </subcellularLocation>
</comment>
<evidence type="ECO:0000256" key="10">
    <source>
        <dbReference type="SAM" id="Phobius"/>
    </source>
</evidence>
<evidence type="ECO:0000313" key="12">
    <source>
        <dbReference type="EMBL" id="QDZ18256.1"/>
    </source>
</evidence>
<dbReference type="InterPro" id="IPR000549">
    <property type="entry name" value="PSI_PsaG/PsaK"/>
</dbReference>
<dbReference type="Proteomes" id="UP000316726">
    <property type="component" value="Chromosome 1"/>
</dbReference>
<dbReference type="Gene3D" id="1.10.286.40">
    <property type="entry name" value="Chlorophyll a-b binding protein like"/>
    <property type="match status" value="1"/>
</dbReference>
<dbReference type="OrthoDB" id="1904255at2759"/>
<dbReference type="GO" id="GO:0009522">
    <property type="term" value="C:photosystem I"/>
    <property type="evidence" value="ECO:0007669"/>
    <property type="project" value="UniProtKB-KW"/>
</dbReference>
<organism evidence="12 13">
    <name type="scientific">Chloropicon primus</name>
    <dbReference type="NCBI Taxonomy" id="1764295"/>
    <lineage>
        <taxon>Eukaryota</taxon>
        <taxon>Viridiplantae</taxon>
        <taxon>Chlorophyta</taxon>
        <taxon>Chloropicophyceae</taxon>
        <taxon>Chloropicales</taxon>
        <taxon>Chloropicaceae</taxon>
        <taxon>Chloropicon</taxon>
    </lineage>
</organism>
<dbReference type="InterPro" id="IPR023618">
    <property type="entry name" value="PSI_PsaG/PsaK_dom"/>
</dbReference>
<accession>A0A5B8MCN4</accession>
<keyword evidence="6" id="KW-0934">Plastid</keyword>
<dbReference type="GO" id="GO:0015979">
    <property type="term" value="P:photosynthesis"/>
    <property type="evidence" value="ECO:0007669"/>
    <property type="project" value="UniProtKB-KW"/>
</dbReference>
<evidence type="ECO:0000256" key="9">
    <source>
        <dbReference type="ARBA" id="ARBA00023136"/>
    </source>
</evidence>
<keyword evidence="10" id="KW-1133">Transmembrane helix</keyword>
<evidence type="ECO:0000313" key="11">
    <source>
        <dbReference type="EMBL" id="CAD9712746.1"/>
    </source>
</evidence>
<keyword evidence="4" id="KW-0150">Chloroplast</keyword>
<feature type="transmembrane region" description="Helical" evidence="10">
    <location>
        <begin position="113"/>
        <end position="134"/>
    </location>
</feature>
<reference evidence="12 13" key="1">
    <citation type="submission" date="2018-07" db="EMBL/GenBank/DDBJ databases">
        <title>The complete nuclear genome of the prasinophyte Chloropicon primus (CCMP1205).</title>
        <authorList>
            <person name="Pombert J.-F."/>
            <person name="Otis C."/>
            <person name="Turmel M."/>
            <person name="Lemieux C."/>
        </authorList>
    </citation>
    <scope>NUCLEOTIDE SEQUENCE [LARGE SCALE GENOMIC DNA]</scope>
    <source>
        <strain evidence="12 13">CCMP1205</strain>
    </source>
</reference>
<reference evidence="11" key="2">
    <citation type="submission" date="2021-01" db="EMBL/GenBank/DDBJ databases">
        <authorList>
            <person name="Corre E."/>
            <person name="Pelletier E."/>
            <person name="Niang G."/>
            <person name="Scheremetjew M."/>
            <person name="Finn R."/>
            <person name="Kale V."/>
            <person name="Holt S."/>
            <person name="Cochrane G."/>
            <person name="Meng A."/>
            <person name="Brown T."/>
            <person name="Cohen L."/>
        </authorList>
    </citation>
    <scope>NUCLEOTIDE SEQUENCE</scope>
    <source>
        <strain evidence="11">CCMP1205</strain>
    </source>
</reference>
<dbReference type="Pfam" id="PF01241">
    <property type="entry name" value="PSI_PSAK"/>
    <property type="match status" value="1"/>
</dbReference>
<keyword evidence="8" id="KW-0603">Photosystem I</keyword>